<evidence type="ECO:0000313" key="4">
    <source>
        <dbReference type="Proteomes" id="UP000677244"/>
    </source>
</evidence>
<evidence type="ECO:0000256" key="1">
    <source>
        <dbReference type="SAM" id="SignalP"/>
    </source>
</evidence>
<dbReference type="Proteomes" id="UP000677244">
    <property type="component" value="Unassembled WGS sequence"/>
</dbReference>
<keyword evidence="1" id="KW-0732">Signal</keyword>
<feature type="signal peptide" evidence="1">
    <location>
        <begin position="1"/>
        <end position="20"/>
    </location>
</feature>
<dbReference type="EMBL" id="JAGHKO010000010">
    <property type="protein sequence ID" value="MBO9203776.1"/>
    <property type="molecule type" value="Genomic_DNA"/>
</dbReference>
<feature type="chain" id="PRO_5047368582" evidence="1">
    <location>
        <begin position="21"/>
        <end position="356"/>
    </location>
</feature>
<dbReference type="InterPro" id="IPR026444">
    <property type="entry name" value="Secre_tail"/>
</dbReference>
<reference evidence="3 4" key="1">
    <citation type="submission" date="2021-03" db="EMBL/GenBank/DDBJ databases">
        <title>Assistant Professor.</title>
        <authorList>
            <person name="Huq M.A."/>
        </authorList>
    </citation>
    <scope>NUCLEOTIDE SEQUENCE [LARGE SCALE GENOMIC DNA]</scope>
    <source>
        <strain evidence="3 4">MAH-29</strain>
    </source>
</reference>
<dbReference type="NCBIfam" id="TIGR04183">
    <property type="entry name" value="Por_Secre_tail"/>
    <property type="match status" value="1"/>
</dbReference>
<sequence>MKLVQALNLLIIATCVYTSAAAQCTGNCPSGSLSMPTSSATLAAGSTYCISTTTNLSGNSYTINGTLVIQAGTVTLGNITLEKTGVILVKNAAKLIITGIFNGNSTAPVSTIDNLIICNGGLLNMTGSFSQGQINIAVNDFGSLQVTGAWTAGAPSSTVKIGRGAVIELCASFSLNKDGFFTETSTAASYLITHSSLMASGWLSSMGNSSKINWTAEGPAANYNHPTAYTCLFCGNYNLAPTGTNSTCGSAANALYNQVLFSPDDKPAIRSQDDNTNKLAIYPNPAKKYLYLQLPKKYTYTHLSIFSQAAQLVYQTTVKAGSSPTRYDLPAQLPPGIYFVQLTGNESATTLRLAKD</sequence>
<accession>A0ABS3Z0S9</accession>
<comment type="caution">
    <text evidence="3">The sequence shown here is derived from an EMBL/GenBank/DDBJ whole genome shotgun (WGS) entry which is preliminary data.</text>
</comment>
<dbReference type="RefSeq" id="WP_209141824.1">
    <property type="nucleotide sequence ID" value="NZ_JAGHKO010000010.1"/>
</dbReference>
<proteinExistence type="predicted"/>
<evidence type="ECO:0000313" key="3">
    <source>
        <dbReference type="EMBL" id="MBO9203776.1"/>
    </source>
</evidence>
<evidence type="ECO:0000259" key="2">
    <source>
        <dbReference type="Pfam" id="PF18962"/>
    </source>
</evidence>
<feature type="domain" description="Secretion system C-terminal sorting" evidence="2">
    <location>
        <begin position="281"/>
        <end position="350"/>
    </location>
</feature>
<gene>
    <name evidence="3" type="ORF">J7I42_26060</name>
</gene>
<name>A0ABS3Z0S9_9BACT</name>
<organism evidence="3 4">
    <name type="scientific">Niastella soli</name>
    <dbReference type="NCBI Taxonomy" id="2821487"/>
    <lineage>
        <taxon>Bacteria</taxon>
        <taxon>Pseudomonadati</taxon>
        <taxon>Bacteroidota</taxon>
        <taxon>Chitinophagia</taxon>
        <taxon>Chitinophagales</taxon>
        <taxon>Chitinophagaceae</taxon>
        <taxon>Niastella</taxon>
    </lineage>
</organism>
<keyword evidence="4" id="KW-1185">Reference proteome</keyword>
<protein>
    <submittedName>
        <fullName evidence="3">T9SS type A sorting domain-containing protein</fullName>
    </submittedName>
</protein>
<dbReference type="Pfam" id="PF18962">
    <property type="entry name" value="Por_Secre_tail"/>
    <property type="match status" value="1"/>
</dbReference>